<feature type="domain" description="Oligopeptidase F N-terminal" evidence="8">
    <location>
        <begin position="103"/>
        <end position="169"/>
    </location>
</feature>
<evidence type="ECO:0000256" key="6">
    <source>
        <dbReference type="RuleBase" id="RU368091"/>
    </source>
</evidence>
<evidence type="ECO:0000259" key="8">
    <source>
        <dbReference type="Pfam" id="PF08439"/>
    </source>
</evidence>
<accession>G9X385</accession>
<feature type="domain" description="Peptidase M3A/M3B catalytic" evidence="7">
    <location>
        <begin position="190"/>
        <end position="566"/>
    </location>
</feature>
<evidence type="ECO:0000256" key="5">
    <source>
        <dbReference type="ARBA" id="ARBA00023049"/>
    </source>
</evidence>
<evidence type="ECO:0000256" key="4">
    <source>
        <dbReference type="ARBA" id="ARBA00022833"/>
    </source>
</evidence>
<dbReference type="NCBIfam" id="TIGR00181">
    <property type="entry name" value="pepF"/>
    <property type="match status" value="1"/>
</dbReference>
<evidence type="ECO:0000313" key="10">
    <source>
        <dbReference type="Proteomes" id="UP000006437"/>
    </source>
</evidence>
<dbReference type="Pfam" id="PF08439">
    <property type="entry name" value="Peptidase_M3_N"/>
    <property type="match status" value="1"/>
</dbReference>
<keyword evidence="4 6" id="KW-0862">Zinc</keyword>
<dbReference type="Pfam" id="PF01432">
    <property type="entry name" value="Peptidase_M3"/>
    <property type="match status" value="1"/>
</dbReference>
<dbReference type="EC" id="3.4.24.-" evidence="6"/>
<reference evidence="9 10" key="1">
    <citation type="submission" date="2011-08" db="EMBL/GenBank/DDBJ databases">
        <title>The Genome Sequence of Eubacteriaceae bacterium ACC19a.</title>
        <authorList>
            <consortium name="The Broad Institute Genome Sequencing Platform"/>
            <person name="Earl A."/>
            <person name="Ward D."/>
            <person name="Feldgarden M."/>
            <person name="Gevers D."/>
            <person name="Sizova M."/>
            <person name="Hazen A."/>
            <person name="Epstein S."/>
            <person name="Young S.K."/>
            <person name="Zeng Q."/>
            <person name="Gargeya S."/>
            <person name="Fitzgerald M."/>
            <person name="Haas B."/>
            <person name="Abouelleil A."/>
            <person name="Alvarado L."/>
            <person name="Arachchi H.M."/>
            <person name="Berlin A."/>
            <person name="Brown A."/>
            <person name="Chapman S.B."/>
            <person name="Chen Z."/>
            <person name="Dunbar C."/>
            <person name="Freedman E."/>
            <person name="Gearin G."/>
            <person name="Gellesch M."/>
            <person name="Goldberg J."/>
            <person name="Griggs A."/>
            <person name="Gujja S."/>
            <person name="Heiman D."/>
            <person name="Howarth C."/>
            <person name="Larson L."/>
            <person name="Lui A."/>
            <person name="MacDonald P.J.P."/>
            <person name="Montmayeur A."/>
            <person name="Murphy C."/>
            <person name="Neiman D."/>
            <person name="Pearson M."/>
            <person name="Priest M."/>
            <person name="Roberts A."/>
            <person name="Saif S."/>
            <person name="Shea T."/>
            <person name="Shenoy N."/>
            <person name="Sisk P."/>
            <person name="Stolte C."/>
            <person name="Sykes S."/>
            <person name="Wortman J."/>
            <person name="Nusbaum C."/>
            <person name="Birren B."/>
        </authorList>
    </citation>
    <scope>NUCLEOTIDE SEQUENCE [LARGE SCALE GENOMIC DNA]</scope>
    <source>
        <strain evidence="9 10">ACC19a</strain>
    </source>
</reference>
<keyword evidence="3 6" id="KW-0378">Hydrolase</keyword>
<dbReference type="PATRIC" id="fig|796937.3.peg.2079"/>
<evidence type="ECO:0000256" key="3">
    <source>
        <dbReference type="ARBA" id="ARBA00022801"/>
    </source>
</evidence>
<dbReference type="InterPro" id="IPR004438">
    <property type="entry name" value="Peptidase_M3B"/>
</dbReference>
<dbReference type="PANTHER" id="PTHR11804:SF84">
    <property type="entry name" value="SACCHAROLYSIN"/>
    <property type="match status" value="1"/>
</dbReference>
<name>G9X385_9FIRM</name>
<dbReference type="GO" id="GO:0004222">
    <property type="term" value="F:metalloendopeptidase activity"/>
    <property type="evidence" value="ECO:0007669"/>
    <property type="project" value="UniProtKB-UniRule"/>
</dbReference>
<comment type="cofactor">
    <cofactor evidence="6">
        <name>Zn(2+)</name>
        <dbReference type="ChEBI" id="CHEBI:29105"/>
    </cofactor>
    <text evidence="6">Binds 1 zinc ion.</text>
</comment>
<proteinExistence type="inferred from homology"/>
<dbReference type="PANTHER" id="PTHR11804">
    <property type="entry name" value="PROTEASE M3 THIMET OLIGOPEPTIDASE-RELATED"/>
    <property type="match status" value="1"/>
</dbReference>
<gene>
    <name evidence="9" type="ORF">HMPREF9629_00842</name>
</gene>
<dbReference type="Gene3D" id="1.10.287.830">
    <property type="entry name" value="putative peptidase helix hairpin domain like"/>
    <property type="match status" value="1"/>
</dbReference>
<dbReference type="EMBL" id="AFZE01000057">
    <property type="protein sequence ID" value="EHL10627.1"/>
    <property type="molecule type" value="Genomic_DNA"/>
</dbReference>
<dbReference type="InterPro" id="IPR013647">
    <property type="entry name" value="OligopepF_N_dom"/>
</dbReference>
<comment type="function">
    <text evidence="6">Has oligopeptidase activity and degrades a variety of small bioactive peptides.</text>
</comment>
<dbReference type="HOGENOM" id="CLU_021290_2_0_9"/>
<dbReference type="InterPro" id="IPR001567">
    <property type="entry name" value="Pept_M3A_M3B_dom"/>
</dbReference>
<dbReference type="GO" id="GO:0006508">
    <property type="term" value="P:proteolysis"/>
    <property type="evidence" value="ECO:0007669"/>
    <property type="project" value="UniProtKB-KW"/>
</dbReference>
<evidence type="ECO:0000256" key="2">
    <source>
        <dbReference type="ARBA" id="ARBA00022723"/>
    </source>
</evidence>
<dbReference type="GO" id="GO:0046872">
    <property type="term" value="F:metal ion binding"/>
    <property type="evidence" value="ECO:0007669"/>
    <property type="project" value="UniProtKB-UniRule"/>
</dbReference>
<keyword evidence="1 6" id="KW-0645">Protease</keyword>
<dbReference type="AlphaFoldDB" id="G9X385"/>
<dbReference type="CDD" id="cd09608">
    <property type="entry name" value="M3B_PepF"/>
    <property type="match status" value="1"/>
</dbReference>
<dbReference type="Gene3D" id="1.10.1370.20">
    <property type="entry name" value="Oligoendopeptidase f, C-terminal domain"/>
    <property type="match status" value="1"/>
</dbReference>
<dbReference type="Proteomes" id="UP000006437">
    <property type="component" value="Unassembled WGS sequence"/>
</dbReference>
<dbReference type="GO" id="GO:0006518">
    <property type="term" value="P:peptide metabolic process"/>
    <property type="evidence" value="ECO:0007669"/>
    <property type="project" value="TreeGrafter"/>
</dbReference>
<dbReference type="InterPro" id="IPR045090">
    <property type="entry name" value="Pept_M3A_M3B"/>
</dbReference>
<dbReference type="RefSeq" id="WP_009525077.1">
    <property type="nucleotide sequence ID" value="NZ_JBQMYZ010000016.1"/>
</dbReference>
<dbReference type="BioCyc" id="EBAC796937-HMP:GMGH-844-MONOMER"/>
<evidence type="ECO:0000256" key="1">
    <source>
        <dbReference type="ARBA" id="ARBA00022670"/>
    </source>
</evidence>
<keyword evidence="2 6" id="KW-0479">Metal-binding</keyword>
<evidence type="ECO:0000259" key="7">
    <source>
        <dbReference type="Pfam" id="PF01432"/>
    </source>
</evidence>
<protein>
    <recommendedName>
        <fullName evidence="6">Oligopeptidase F</fullName>
        <ecNumber evidence="6">3.4.24.-</ecNumber>
    </recommendedName>
</protein>
<sequence length="576" mass="67375">MKEFNWDLSLIYNSDESIQKDMKKIEDLIAKFSNIKSEKNISLEELLKVVEEASVIMSRLIAYSNMKRDEDTTVSKSQKTALEVEALSAKMSEEFSSFEPIVMSTSEEKINDFMKKSDRDDYKQVISRTLRNKPYVLSEKEEYLLSMAQDIASDTENSFYMLSYADMRFPVIESDKEKRVLTHANYSNFQTDPNRQVRKESFEKMYETYGKYVNTFAADYYGHVKAKEKLAKARNFKSNLSQELFGDNVDEKVYDTLIEAIHDYIPVLSKYMDIKKKYLGVDEIHNYDLYVPLFEKDETKYRYEEAEQIIKNALKPLGEEYLSILKKGFEDRWIDVYPKEGKKAGAYSFGAYDTNPYILMNYTDNLNSVFTLAHELGHSIHSYYSRKNNPFLQSDYTIFVAEVASTTNELLLYNYMLKNADTDIQKKNLMVYNMEQFRTTVFRQVMFAEFEKIVHDEVLSGKALTAESLNEIYYNLNKTYYPTVKLNDEIALEWARIPHFYSDYYVYKYATGFTCATFLSQAVLKGAENVNRYINFLKDGNKNYPIDQLKMAGVDISKKETICQALDVFKDTLDKF</sequence>
<organism evidence="9 10">
    <name type="scientific">Peptoanaerobacter stomatis</name>
    <dbReference type="NCBI Taxonomy" id="796937"/>
    <lineage>
        <taxon>Bacteria</taxon>
        <taxon>Bacillati</taxon>
        <taxon>Bacillota</taxon>
        <taxon>Clostridia</taxon>
        <taxon>Peptostreptococcales</taxon>
        <taxon>Filifactoraceae</taxon>
        <taxon>Peptoanaerobacter</taxon>
    </lineage>
</organism>
<dbReference type="Gene3D" id="1.20.140.70">
    <property type="entry name" value="Oligopeptidase f, N-terminal domain"/>
    <property type="match status" value="1"/>
</dbReference>
<dbReference type="InterPro" id="IPR042088">
    <property type="entry name" value="OligoPept_F_C"/>
</dbReference>
<keyword evidence="5 6" id="KW-0482">Metalloprotease</keyword>
<evidence type="ECO:0000313" key="9">
    <source>
        <dbReference type="EMBL" id="EHL10627.1"/>
    </source>
</evidence>
<comment type="caution">
    <text evidence="9">The sequence shown here is derived from an EMBL/GenBank/DDBJ whole genome shotgun (WGS) entry which is preliminary data.</text>
</comment>
<dbReference type="SUPFAM" id="SSF55486">
    <property type="entry name" value="Metalloproteases ('zincins'), catalytic domain"/>
    <property type="match status" value="1"/>
</dbReference>
<comment type="similarity">
    <text evidence="6">Belongs to the peptidase M3B family.</text>
</comment>